<keyword evidence="1" id="KW-0812">Transmembrane</keyword>
<feature type="transmembrane region" description="Helical" evidence="1">
    <location>
        <begin position="139"/>
        <end position="166"/>
    </location>
</feature>
<evidence type="ECO:0000313" key="3">
    <source>
        <dbReference type="EMBL" id="VFJ68910.1"/>
    </source>
</evidence>
<organism evidence="2">
    <name type="scientific">Candidatus Kentrum sp. FM</name>
    <dbReference type="NCBI Taxonomy" id="2126340"/>
    <lineage>
        <taxon>Bacteria</taxon>
        <taxon>Pseudomonadati</taxon>
        <taxon>Pseudomonadota</taxon>
        <taxon>Gammaproteobacteria</taxon>
        <taxon>Candidatus Kentrum</taxon>
    </lineage>
</organism>
<dbReference type="EMBL" id="CAADEZ010000489">
    <property type="protein sequence ID" value="VFJ68910.1"/>
    <property type="molecule type" value="Genomic_DNA"/>
</dbReference>
<sequence>MSDNVWPRKSRSEFKEALRYLGHVLVATALFAFLILAAVEIEILLSIIRASHYASDFLLQTLVIGIICNPYHRSGTVDLLVDQSYLDICEVIAMEINIETKGLSTFFIDVVIGTVIFAILLLPVWGLDVMADFLAEQGIDFAIILALTVLEYALFVIDVALLVIFLGRNTTHLVRRHWHFDKVHEGI</sequence>
<dbReference type="EMBL" id="CAADFL010000392">
    <property type="protein sequence ID" value="VFK15895.1"/>
    <property type="molecule type" value="Genomic_DNA"/>
</dbReference>
<protein>
    <submittedName>
        <fullName evidence="2">Uncharacterized protein</fullName>
    </submittedName>
</protein>
<evidence type="ECO:0000313" key="2">
    <source>
        <dbReference type="EMBL" id="VFJ68658.1"/>
    </source>
</evidence>
<dbReference type="EMBL" id="CAADFA010000493">
    <property type="protein sequence ID" value="VFJ68658.1"/>
    <property type="molecule type" value="Genomic_DNA"/>
</dbReference>
<feature type="transmembrane region" description="Helical" evidence="1">
    <location>
        <begin position="20"/>
        <end position="39"/>
    </location>
</feature>
<gene>
    <name evidence="3" type="ORF">BECKFM1743A_GA0114220_104895</name>
    <name evidence="4" type="ORF">BECKFM1743B_GA0114221_103925</name>
    <name evidence="2" type="ORF">BECKFM1743C_GA0114222_104935</name>
</gene>
<proteinExistence type="predicted"/>
<dbReference type="AlphaFoldDB" id="A0A450TLV5"/>
<accession>A0A450TLV5</accession>
<evidence type="ECO:0000313" key="4">
    <source>
        <dbReference type="EMBL" id="VFK15895.1"/>
    </source>
</evidence>
<name>A0A450TLV5_9GAMM</name>
<reference evidence="2" key="1">
    <citation type="submission" date="2019-02" db="EMBL/GenBank/DDBJ databases">
        <authorList>
            <person name="Gruber-Vodicka R. H."/>
            <person name="Seah K. B. B."/>
        </authorList>
    </citation>
    <scope>NUCLEOTIDE SEQUENCE</scope>
    <source>
        <strain evidence="3">BECK_BZ163</strain>
        <strain evidence="4">BECK_BZ164</strain>
        <strain evidence="2">BECK_BZ165</strain>
    </source>
</reference>
<evidence type="ECO:0000256" key="1">
    <source>
        <dbReference type="SAM" id="Phobius"/>
    </source>
</evidence>
<keyword evidence="1" id="KW-1133">Transmembrane helix</keyword>
<keyword evidence="1" id="KW-0472">Membrane</keyword>
<feature type="transmembrane region" description="Helical" evidence="1">
    <location>
        <begin position="106"/>
        <end position="127"/>
    </location>
</feature>